<dbReference type="Proteomes" id="UP000053593">
    <property type="component" value="Unassembled WGS sequence"/>
</dbReference>
<dbReference type="HOGENOM" id="CLU_821475_0_0_1"/>
<organism evidence="2 3">
    <name type="scientific">Collybiopsis luxurians FD-317 M1</name>
    <dbReference type="NCBI Taxonomy" id="944289"/>
    <lineage>
        <taxon>Eukaryota</taxon>
        <taxon>Fungi</taxon>
        <taxon>Dikarya</taxon>
        <taxon>Basidiomycota</taxon>
        <taxon>Agaricomycotina</taxon>
        <taxon>Agaricomycetes</taxon>
        <taxon>Agaricomycetidae</taxon>
        <taxon>Agaricales</taxon>
        <taxon>Marasmiineae</taxon>
        <taxon>Omphalotaceae</taxon>
        <taxon>Collybiopsis</taxon>
        <taxon>Collybiopsis luxurians</taxon>
    </lineage>
</organism>
<accession>A0A0D0CLU5</accession>
<evidence type="ECO:0000313" key="2">
    <source>
        <dbReference type="EMBL" id="KIK59527.1"/>
    </source>
</evidence>
<protein>
    <submittedName>
        <fullName evidence="2">Uncharacterized protein</fullName>
    </submittedName>
</protein>
<gene>
    <name evidence="2" type="ORF">GYMLUDRAFT_245208</name>
</gene>
<dbReference type="OrthoDB" id="3060725at2759"/>
<name>A0A0D0CLU5_9AGAR</name>
<dbReference type="EMBL" id="KN834779">
    <property type="protein sequence ID" value="KIK59527.1"/>
    <property type="molecule type" value="Genomic_DNA"/>
</dbReference>
<feature type="region of interest" description="Disordered" evidence="1">
    <location>
        <begin position="315"/>
        <end position="338"/>
    </location>
</feature>
<reference evidence="2 3" key="1">
    <citation type="submission" date="2014-04" db="EMBL/GenBank/DDBJ databases">
        <title>Evolutionary Origins and Diversification of the Mycorrhizal Mutualists.</title>
        <authorList>
            <consortium name="DOE Joint Genome Institute"/>
            <consortium name="Mycorrhizal Genomics Consortium"/>
            <person name="Kohler A."/>
            <person name="Kuo A."/>
            <person name="Nagy L.G."/>
            <person name="Floudas D."/>
            <person name="Copeland A."/>
            <person name="Barry K.W."/>
            <person name="Cichocki N."/>
            <person name="Veneault-Fourrey C."/>
            <person name="LaButti K."/>
            <person name="Lindquist E.A."/>
            <person name="Lipzen A."/>
            <person name="Lundell T."/>
            <person name="Morin E."/>
            <person name="Murat C."/>
            <person name="Riley R."/>
            <person name="Ohm R."/>
            <person name="Sun H."/>
            <person name="Tunlid A."/>
            <person name="Henrissat B."/>
            <person name="Grigoriev I.V."/>
            <person name="Hibbett D.S."/>
            <person name="Martin F."/>
        </authorList>
    </citation>
    <scope>NUCLEOTIDE SEQUENCE [LARGE SCALE GENOMIC DNA]</scope>
    <source>
        <strain evidence="2 3">FD-317 M1</strain>
    </source>
</reference>
<dbReference type="AlphaFoldDB" id="A0A0D0CLU5"/>
<evidence type="ECO:0000256" key="1">
    <source>
        <dbReference type="SAM" id="MobiDB-lite"/>
    </source>
</evidence>
<evidence type="ECO:0000313" key="3">
    <source>
        <dbReference type="Proteomes" id="UP000053593"/>
    </source>
</evidence>
<proteinExistence type="predicted"/>
<keyword evidence="3" id="KW-1185">Reference proteome</keyword>
<sequence length="338" mass="37080">MGPCAFAYMDINKDFFPSDASSPWSHDYSFQDNEGAELSANIFGEIAGPLSGTLLSAMGNHYSGPNQRKPYQLTDHSKARNVIVVTCPSNASSQLQDLFHNQICMAVAIRDADCKNEQHSQLVVETKEFIRSINTVGKLDALVLSSGLIASLYKKRNINVEPEPNVTSSGSSSTKLTDQPLQQKAATVQLGAHYDPTLLKDYGGPVFAQKYAKLLQQDWTDEQRNLIPPWDYYEKLQLGTLIVANVNFKVFVSNSCTRSYSMRKMYTAVINSLKVLAPSYLEGVPLSLPCVPSQKLKCAAISALDDLCGSAQSSSLEKKVENENSGDSIMSDCEEQVP</sequence>